<dbReference type="EMBL" id="NVUL01000047">
    <property type="protein sequence ID" value="PCI77225.1"/>
    <property type="molecule type" value="Genomic_DNA"/>
</dbReference>
<keyword evidence="6 8" id="KW-1133">Transmembrane helix</keyword>
<feature type="domain" description="ABC transporter" evidence="9">
    <location>
        <begin position="482"/>
        <end position="701"/>
    </location>
</feature>
<dbReference type="InterPro" id="IPR039421">
    <property type="entry name" value="Type_1_exporter"/>
</dbReference>
<dbReference type="SMART" id="SM00382">
    <property type="entry name" value="AAA"/>
    <property type="match status" value="1"/>
</dbReference>
<gene>
    <name evidence="12" type="ORF">COB20_08425</name>
</gene>
<protein>
    <submittedName>
        <fullName evidence="12">ABC transporter ATP-binding protein</fullName>
    </submittedName>
</protein>
<evidence type="ECO:0000259" key="9">
    <source>
        <dbReference type="PROSITE" id="PS50893"/>
    </source>
</evidence>
<name>A0A2A4X5B4_9GAMM</name>
<dbReference type="SUPFAM" id="SSF52540">
    <property type="entry name" value="P-loop containing nucleoside triphosphate hydrolases"/>
    <property type="match status" value="1"/>
</dbReference>
<dbReference type="Gene3D" id="1.20.1560.10">
    <property type="entry name" value="ABC transporter type 1, transmembrane domain"/>
    <property type="match status" value="1"/>
</dbReference>
<dbReference type="Gene3D" id="3.40.50.300">
    <property type="entry name" value="P-loop containing nucleotide triphosphate hydrolases"/>
    <property type="match status" value="1"/>
</dbReference>
<evidence type="ECO:0000259" key="10">
    <source>
        <dbReference type="PROSITE" id="PS50929"/>
    </source>
</evidence>
<dbReference type="GO" id="GO:0008233">
    <property type="term" value="F:peptidase activity"/>
    <property type="evidence" value="ECO:0007669"/>
    <property type="project" value="InterPro"/>
</dbReference>
<dbReference type="InterPro" id="IPR011527">
    <property type="entry name" value="ABC1_TM_dom"/>
</dbReference>
<keyword evidence="4" id="KW-0378">Hydrolase</keyword>
<dbReference type="PROSITE" id="PS50893">
    <property type="entry name" value="ABC_TRANSPORTER_2"/>
    <property type="match status" value="1"/>
</dbReference>
<evidence type="ECO:0000256" key="3">
    <source>
        <dbReference type="ARBA" id="ARBA00022741"/>
    </source>
</evidence>
<evidence type="ECO:0000256" key="7">
    <source>
        <dbReference type="ARBA" id="ARBA00023136"/>
    </source>
</evidence>
<dbReference type="Pfam" id="PF00005">
    <property type="entry name" value="ABC_tran"/>
    <property type="match status" value="1"/>
</dbReference>
<keyword evidence="3" id="KW-0547">Nucleotide-binding</keyword>
<evidence type="ECO:0000256" key="8">
    <source>
        <dbReference type="SAM" id="Phobius"/>
    </source>
</evidence>
<evidence type="ECO:0000256" key="1">
    <source>
        <dbReference type="ARBA" id="ARBA00004651"/>
    </source>
</evidence>
<dbReference type="GO" id="GO:0016887">
    <property type="term" value="F:ATP hydrolysis activity"/>
    <property type="evidence" value="ECO:0007669"/>
    <property type="project" value="InterPro"/>
</dbReference>
<accession>A0A2A4X5B4</accession>
<evidence type="ECO:0000256" key="2">
    <source>
        <dbReference type="ARBA" id="ARBA00022692"/>
    </source>
</evidence>
<dbReference type="PANTHER" id="PTHR43394">
    <property type="entry name" value="ATP-DEPENDENT PERMEASE MDL1, MITOCHONDRIAL"/>
    <property type="match status" value="1"/>
</dbReference>
<evidence type="ECO:0000256" key="6">
    <source>
        <dbReference type="ARBA" id="ARBA00022989"/>
    </source>
</evidence>
<comment type="subcellular location">
    <subcellularLocation>
        <location evidence="1">Cell membrane</location>
        <topology evidence="1">Multi-pass membrane protein</topology>
    </subcellularLocation>
</comment>
<feature type="transmembrane region" description="Helical" evidence="8">
    <location>
        <begin position="169"/>
        <end position="190"/>
    </location>
</feature>
<dbReference type="PROSITE" id="PS50929">
    <property type="entry name" value="ABC_TM1F"/>
    <property type="match status" value="1"/>
</dbReference>
<dbReference type="Pfam" id="PF00664">
    <property type="entry name" value="ABC_membrane"/>
    <property type="match status" value="1"/>
</dbReference>
<dbReference type="GO" id="GO:0005524">
    <property type="term" value="F:ATP binding"/>
    <property type="evidence" value="ECO:0007669"/>
    <property type="project" value="UniProtKB-KW"/>
</dbReference>
<dbReference type="InterPro" id="IPR027417">
    <property type="entry name" value="P-loop_NTPase"/>
</dbReference>
<dbReference type="CDD" id="cd18567">
    <property type="entry name" value="ABC_6TM_CvaB_RaxB_like"/>
    <property type="match status" value="1"/>
</dbReference>
<dbReference type="GO" id="GO:0005886">
    <property type="term" value="C:plasma membrane"/>
    <property type="evidence" value="ECO:0007669"/>
    <property type="project" value="UniProtKB-SubCell"/>
</dbReference>
<dbReference type="Proteomes" id="UP000218767">
    <property type="component" value="Unassembled WGS sequence"/>
</dbReference>
<evidence type="ECO:0000313" key="13">
    <source>
        <dbReference type="Proteomes" id="UP000218767"/>
    </source>
</evidence>
<feature type="transmembrane region" description="Helical" evidence="8">
    <location>
        <begin position="276"/>
        <end position="299"/>
    </location>
</feature>
<evidence type="ECO:0000256" key="5">
    <source>
        <dbReference type="ARBA" id="ARBA00022840"/>
    </source>
</evidence>
<keyword evidence="2 8" id="KW-0812">Transmembrane</keyword>
<sequence length="701" mass="78051">MIDIFQPRNTLPMIFQTEIAECGLACLAMIANYYGKFSDIRTLRESLCMPAGGASVKHLQQAGLRLDLQGRPLKLNLNEFGLLTLPAILHWDMDHFVVLKKITRRSFVIHDPAMGIRKYSLSELDHHFTGIAIELSPTVSFMRETPKKEFSLKELFKATPSFRQAIRQVFFLSLLLQVLSLIFPLYLQLVIDQGLSKGDMDIIFLVALLFSLVILAKTSVTYFRGVVLLQFSSQLGFQLVSNTFAHLLSLPLSYFEKREMGDIVSRFSSLDNIKQLVTQEMITVIVDGLFSLLTFILLLLYSPTLAFVALFFVVALSLIRLLAIPRERSCRQDVLQTGAKQQTRFMENIRCIAVTKNFAIESERLSAWQNYYAYFMNSSYRLGHLQLSLGTLHSLLFGIDHVTTIYLGSAAIFGGQLTIGQLMSFVFLKQNFSGSVAAMLPKLAEIRLLRLELDRVSDIVFEEPEQSSQDNSLLKLEISGAIEAEELGFSYLSAQPELFRNLNFSIAAGEFFAISGHSGCGKSTLLKLLLCLAAPSAGTVRVDGHSIVELGVRQYKSQVAAVLHGDGLLSGSLAYNVNLEMEPLNSQRLEAACRMSCIFDDISQLPMGFNTQVGEMGVALSAGQVQRVLLARALYRHPKILVLDEALSHLSTNVARQIIASIRDSKTTLILVTHNEDLISHADCSLELGTQNPVQRMAGRE</sequence>
<feature type="transmembrane region" description="Helical" evidence="8">
    <location>
        <begin position="305"/>
        <end position="323"/>
    </location>
</feature>
<evidence type="ECO:0000259" key="11">
    <source>
        <dbReference type="PROSITE" id="PS50990"/>
    </source>
</evidence>
<comment type="caution">
    <text evidence="12">The sequence shown here is derived from an EMBL/GenBank/DDBJ whole genome shotgun (WGS) entry which is preliminary data.</text>
</comment>
<dbReference type="Pfam" id="PF03412">
    <property type="entry name" value="Peptidase_C39"/>
    <property type="match status" value="1"/>
</dbReference>
<feature type="domain" description="Peptidase C39" evidence="11">
    <location>
        <begin position="16"/>
        <end position="135"/>
    </location>
</feature>
<dbReference type="Gene3D" id="3.90.70.10">
    <property type="entry name" value="Cysteine proteinases"/>
    <property type="match status" value="1"/>
</dbReference>
<proteinExistence type="predicted"/>
<dbReference type="InterPro" id="IPR003593">
    <property type="entry name" value="AAA+_ATPase"/>
</dbReference>
<dbReference type="SUPFAM" id="SSF90123">
    <property type="entry name" value="ABC transporter transmembrane region"/>
    <property type="match status" value="1"/>
</dbReference>
<feature type="transmembrane region" description="Helical" evidence="8">
    <location>
        <begin position="405"/>
        <end position="428"/>
    </location>
</feature>
<reference evidence="13" key="1">
    <citation type="submission" date="2017-08" db="EMBL/GenBank/DDBJ databases">
        <title>A dynamic microbial community with high functional redundancy inhabits the cold, oxic subseafloor aquifer.</title>
        <authorList>
            <person name="Tully B.J."/>
            <person name="Wheat C.G."/>
            <person name="Glazer B.T."/>
            <person name="Huber J.A."/>
        </authorList>
    </citation>
    <scope>NUCLEOTIDE SEQUENCE [LARGE SCALE GENOMIC DNA]</scope>
</reference>
<keyword evidence="7 8" id="KW-0472">Membrane</keyword>
<feature type="transmembrane region" description="Helical" evidence="8">
    <location>
        <begin position="202"/>
        <end position="223"/>
    </location>
</feature>
<dbReference type="GO" id="GO:0006508">
    <property type="term" value="P:proteolysis"/>
    <property type="evidence" value="ECO:0007669"/>
    <property type="project" value="InterPro"/>
</dbReference>
<dbReference type="InterPro" id="IPR036640">
    <property type="entry name" value="ABC1_TM_sf"/>
</dbReference>
<evidence type="ECO:0000313" key="12">
    <source>
        <dbReference type="EMBL" id="PCI77225.1"/>
    </source>
</evidence>
<dbReference type="GO" id="GO:0015421">
    <property type="term" value="F:ABC-type oligopeptide transporter activity"/>
    <property type="evidence" value="ECO:0007669"/>
    <property type="project" value="TreeGrafter"/>
</dbReference>
<evidence type="ECO:0000256" key="4">
    <source>
        <dbReference type="ARBA" id="ARBA00022801"/>
    </source>
</evidence>
<organism evidence="12 13">
    <name type="scientific">SAR86 cluster bacterium</name>
    <dbReference type="NCBI Taxonomy" id="2030880"/>
    <lineage>
        <taxon>Bacteria</taxon>
        <taxon>Pseudomonadati</taxon>
        <taxon>Pseudomonadota</taxon>
        <taxon>Gammaproteobacteria</taxon>
        <taxon>SAR86 cluster</taxon>
    </lineage>
</organism>
<keyword evidence="5 12" id="KW-0067">ATP-binding</keyword>
<dbReference type="InterPro" id="IPR003439">
    <property type="entry name" value="ABC_transporter-like_ATP-bd"/>
</dbReference>
<dbReference type="PANTHER" id="PTHR43394:SF1">
    <property type="entry name" value="ATP-BINDING CASSETTE SUB-FAMILY B MEMBER 10, MITOCHONDRIAL"/>
    <property type="match status" value="1"/>
</dbReference>
<dbReference type="AlphaFoldDB" id="A0A2A4X5B4"/>
<dbReference type="InterPro" id="IPR005074">
    <property type="entry name" value="Peptidase_C39"/>
</dbReference>
<dbReference type="PROSITE" id="PS50990">
    <property type="entry name" value="PEPTIDASE_C39"/>
    <property type="match status" value="1"/>
</dbReference>
<feature type="domain" description="ABC transmembrane type-1" evidence="10">
    <location>
        <begin position="169"/>
        <end position="448"/>
    </location>
</feature>